<protein>
    <submittedName>
        <fullName evidence="10">ATP-dependent protease HslV</fullName>
    </submittedName>
</protein>
<name>A0A2Z5FUS0_9BACT</name>
<dbReference type="PIRSF" id="PIRSF039093">
    <property type="entry name" value="HslV"/>
    <property type="match status" value="1"/>
</dbReference>
<keyword evidence="5 10" id="KW-0645">Protease</keyword>
<proteinExistence type="inferred from homology"/>
<evidence type="ECO:0000256" key="4">
    <source>
        <dbReference type="ARBA" id="ARBA00022533"/>
    </source>
</evidence>
<dbReference type="InterPro" id="IPR023333">
    <property type="entry name" value="Proteasome_suB-type"/>
</dbReference>
<evidence type="ECO:0000256" key="6">
    <source>
        <dbReference type="ARBA" id="ARBA00022698"/>
    </source>
</evidence>
<comment type="similarity">
    <text evidence="2">Belongs to the peptidase T1B family. HslV subfamily.</text>
</comment>
<evidence type="ECO:0000256" key="3">
    <source>
        <dbReference type="ARBA" id="ARBA00022490"/>
    </source>
</evidence>
<evidence type="ECO:0000256" key="7">
    <source>
        <dbReference type="ARBA" id="ARBA00022723"/>
    </source>
</evidence>
<dbReference type="Pfam" id="PF00227">
    <property type="entry name" value="Proteasome"/>
    <property type="match status" value="1"/>
</dbReference>
<sequence length="167" mass="17765">MAADGQVTMGDSVIKHSARKIRRLYQDKILAGFAGSTADAFSLFGRFESKLEQYAGNLGRSAVELAKDWRTDKMLRNLEALLVVADPTTTFLISGSGDVIEPDEGIAAIGSGGSFALASARALMENTDLPSRAIAEKSLRIAGQICIYTNDQITIEELTAPAAAVQV</sequence>
<dbReference type="SUPFAM" id="SSF56235">
    <property type="entry name" value="N-terminal nucleophile aminohydrolases (Ntn hydrolases)"/>
    <property type="match status" value="1"/>
</dbReference>
<dbReference type="NCBIfam" id="NF003964">
    <property type="entry name" value="PRK05456.1"/>
    <property type="match status" value="1"/>
</dbReference>
<organism evidence="10 11">
    <name type="scientific">Acidisarcina polymorpha</name>
    <dbReference type="NCBI Taxonomy" id="2211140"/>
    <lineage>
        <taxon>Bacteria</taxon>
        <taxon>Pseudomonadati</taxon>
        <taxon>Acidobacteriota</taxon>
        <taxon>Terriglobia</taxon>
        <taxon>Terriglobales</taxon>
        <taxon>Acidobacteriaceae</taxon>
        <taxon>Acidisarcina</taxon>
    </lineage>
</organism>
<keyword evidence="11" id="KW-1185">Reference proteome</keyword>
<keyword evidence="3" id="KW-0963">Cytoplasm</keyword>
<dbReference type="Gene3D" id="3.60.20.10">
    <property type="entry name" value="Glutamine Phosphoribosylpyrophosphate, subunit 1, domain 1"/>
    <property type="match status" value="1"/>
</dbReference>
<comment type="subcellular location">
    <subcellularLocation>
        <location evidence="1">Cytoplasm</location>
    </subcellularLocation>
</comment>
<reference evidence="10 11" key="1">
    <citation type="journal article" date="2018" name="Front. Microbiol.">
        <title>Hydrolytic Capabilities as a Key to Environmental Success: Chitinolytic and Cellulolytic Acidobacteria From Acidic Sub-arctic Soils and Boreal Peatlands.</title>
        <authorList>
            <person name="Belova S.E."/>
            <person name="Ravin N.V."/>
            <person name="Pankratov T.A."/>
            <person name="Rakitin A.L."/>
            <person name="Ivanova A.A."/>
            <person name="Beletsky A.V."/>
            <person name="Mardanov A.V."/>
            <person name="Sinninghe Damste J.S."/>
            <person name="Dedysh S.N."/>
        </authorList>
    </citation>
    <scope>NUCLEOTIDE SEQUENCE [LARGE SCALE GENOMIC DNA]</scope>
    <source>
        <strain evidence="10 11">SBC82</strain>
    </source>
</reference>
<keyword evidence="4" id="KW-0021">Allosteric enzyme</keyword>
<evidence type="ECO:0000256" key="1">
    <source>
        <dbReference type="ARBA" id="ARBA00004496"/>
    </source>
</evidence>
<evidence type="ECO:0000256" key="8">
    <source>
        <dbReference type="ARBA" id="ARBA00022801"/>
    </source>
</evidence>
<evidence type="ECO:0000256" key="5">
    <source>
        <dbReference type="ARBA" id="ARBA00022670"/>
    </source>
</evidence>
<dbReference type="NCBIfam" id="TIGR03692">
    <property type="entry name" value="ATP_dep_HslV"/>
    <property type="match status" value="1"/>
</dbReference>
<dbReference type="InterPro" id="IPR029055">
    <property type="entry name" value="Ntn_hydrolases_N"/>
</dbReference>
<dbReference type="AlphaFoldDB" id="A0A2Z5FUS0"/>
<evidence type="ECO:0000256" key="9">
    <source>
        <dbReference type="ARBA" id="ARBA00023053"/>
    </source>
</evidence>
<dbReference type="PROSITE" id="PS51476">
    <property type="entry name" value="PROTEASOME_BETA_2"/>
    <property type="match status" value="1"/>
</dbReference>
<accession>A0A2Z5FUS0</accession>
<dbReference type="GO" id="GO:0004298">
    <property type="term" value="F:threonine-type endopeptidase activity"/>
    <property type="evidence" value="ECO:0007669"/>
    <property type="project" value="UniProtKB-KW"/>
</dbReference>
<keyword evidence="7" id="KW-0479">Metal-binding</keyword>
<evidence type="ECO:0000256" key="2">
    <source>
        <dbReference type="ARBA" id="ARBA00006053"/>
    </source>
</evidence>
<keyword evidence="9" id="KW-0915">Sodium</keyword>
<dbReference type="InterPro" id="IPR022281">
    <property type="entry name" value="ATP-dep_Prtase_HsIV_su"/>
</dbReference>
<evidence type="ECO:0000313" key="10">
    <source>
        <dbReference type="EMBL" id="AXC10629.1"/>
    </source>
</evidence>
<keyword evidence="6" id="KW-0888">Threonine protease</keyword>
<evidence type="ECO:0000313" key="11">
    <source>
        <dbReference type="Proteomes" id="UP000253606"/>
    </source>
</evidence>
<dbReference type="GO" id="GO:0046872">
    <property type="term" value="F:metal ion binding"/>
    <property type="evidence" value="ECO:0007669"/>
    <property type="project" value="UniProtKB-KW"/>
</dbReference>
<dbReference type="GO" id="GO:0051603">
    <property type="term" value="P:proteolysis involved in protein catabolic process"/>
    <property type="evidence" value="ECO:0007669"/>
    <property type="project" value="InterPro"/>
</dbReference>
<dbReference type="GO" id="GO:0005839">
    <property type="term" value="C:proteasome core complex"/>
    <property type="evidence" value="ECO:0007669"/>
    <property type="project" value="InterPro"/>
</dbReference>
<dbReference type="PANTHER" id="PTHR32194:SF0">
    <property type="entry name" value="ATP-DEPENDENT PROTEASE SUBUNIT HSLV"/>
    <property type="match status" value="1"/>
</dbReference>
<dbReference type="KEGG" id="abas:ACPOL_1281"/>
<keyword evidence="8" id="KW-0378">Hydrolase</keyword>
<dbReference type="Proteomes" id="UP000253606">
    <property type="component" value="Chromosome"/>
</dbReference>
<gene>
    <name evidence="10" type="ORF">ACPOL_1281</name>
</gene>
<dbReference type="EMBL" id="CP030840">
    <property type="protein sequence ID" value="AXC10629.1"/>
    <property type="molecule type" value="Genomic_DNA"/>
</dbReference>
<dbReference type="PANTHER" id="PTHR32194">
    <property type="entry name" value="METALLOPROTEASE TLDD"/>
    <property type="match status" value="1"/>
</dbReference>
<dbReference type="CDD" id="cd01913">
    <property type="entry name" value="protease_HslV"/>
    <property type="match status" value="1"/>
</dbReference>
<dbReference type="GO" id="GO:0009376">
    <property type="term" value="C:HslUV protease complex"/>
    <property type="evidence" value="ECO:0007669"/>
    <property type="project" value="InterPro"/>
</dbReference>
<dbReference type="InterPro" id="IPR001353">
    <property type="entry name" value="Proteasome_sua/b"/>
</dbReference>